<dbReference type="EMBL" id="JACBYV010000001">
    <property type="protein sequence ID" value="NYH71692.1"/>
    <property type="molecule type" value="Genomic_DNA"/>
</dbReference>
<dbReference type="AlphaFoldDB" id="A0A7Z0BLR4"/>
<organism evidence="1 2">
    <name type="scientific">Phytopseudomonas flavescens</name>
    <dbReference type="NCBI Taxonomy" id="29435"/>
    <lineage>
        <taxon>Bacteria</taxon>
        <taxon>Pseudomonadati</taxon>
        <taxon>Pseudomonadota</taxon>
        <taxon>Gammaproteobacteria</taxon>
        <taxon>Pseudomonadales</taxon>
        <taxon>Pseudomonadaceae</taxon>
        <taxon>Phytopseudomonas</taxon>
    </lineage>
</organism>
<name>A0A7Z0BLR4_9GAMM</name>
<evidence type="ECO:0000313" key="2">
    <source>
        <dbReference type="Proteomes" id="UP000578688"/>
    </source>
</evidence>
<reference evidence="1 2" key="1">
    <citation type="submission" date="2020-07" db="EMBL/GenBank/DDBJ databases">
        <title>Genomic analyses of the natural microbiome of Caenorhabditis elegans.</title>
        <authorList>
            <person name="Samuel B."/>
        </authorList>
    </citation>
    <scope>NUCLEOTIDE SEQUENCE [LARGE SCALE GENOMIC DNA]</scope>
    <source>
        <strain evidence="1 2">BIGb0408</strain>
    </source>
</reference>
<accession>A0A7Z0BLR4</accession>
<keyword evidence="2" id="KW-1185">Reference proteome</keyword>
<proteinExistence type="predicted"/>
<dbReference type="Proteomes" id="UP000578688">
    <property type="component" value="Unassembled WGS sequence"/>
</dbReference>
<comment type="caution">
    <text evidence="1">The sequence shown here is derived from an EMBL/GenBank/DDBJ whole genome shotgun (WGS) entry which is preliminary data.</text>
</comment>
<protein>
    <submittedName>
        <fullName evidence="1">Uncharacterized protein</fullName>
    </submittedName>
</protein>
<evidence type="ECO:0000313" key="1">
    <source>
        <dbReference type="EMBL" id="NYH71692.1"/>
    </source>
</evidence>
<gene>
    <name evidence="1" type="ORF">FHR27_000302</name>
</gene>
<sequence length="42" mass="4428">MSGSGRSAVILEVQPFTNLSAVKVVACVPLSHAVTAKFARER</sequence>